<feature type="domain" description="Metallo-beta-lactamase" evidence="1">
    <location>
        <begin position="37"/>
        <end position="256"/>
    </location>
</feature>
<dbReference type="Pfam" id="PF12706">
    <property type="entry name" value="Lactamase_B_2"/>
    <property type="match status" value="1"/>
</dbReference>
<reference evidence="3" key="1">
    <citation type="journal article" date="2019" name="Int. J. Syst. Evol. Microbiol.">
        <title>The Global Catalogue of Microorganisms (GCM) 10K type strain sequencing project: providing services to taxonomists for standard genome sequencing and annotation.</title>
        <authorList>
            <consortium name="The Broad Institute Genomics Platform"/>
            <consortium name="The Broad Institute Genome Sequencing Center for Infectious Disease"/>
            <person name="Wu L."/>
            <person name="Ma J."/>
        </authorList>
    </citation>
    <scope>NUCLEOTIDE SEQUENCE [LARGE SCALE GENOMIC DNA]</scope>
    <source>
        <strain evidence="3">JCM 18472</strain>
    </source>
</reference>
<dbReference type="PANTHER" id="PTHR43546:SF3">
    <property type="entry name" value="UPF0173 METAL-DEPENDENT HYDROLASE MJ1163"/>
    <property type="match status" value="1"/>
</dbReference>
<dbReference type="PANTHER" id="PTHR43546">
    <property type="entry name" value="UPF0173 METAL-DEPENDENT HYDROLASE MJ1163-RELATED"/>
    <property type="match status" value="1"/>
</dbReference>
<dbReference type="InterPro" id="IPR050114">
    <property type="entry name" value="UPF0173_UPF0282_UlaG_hydrolase"/>
</dbReference>
<keyword evidence="3" id="KW-1185">Reference proteome</keyword>
<evidence type="ECO:0000313" key="2">
    <source>
        <dbReference type="EMBL" id="GAA5169325.1"/>
    </source>
</evidence>
<organism evidence="2 3">
    <name type="scientific">Modicisalibacter zincidurans</name>
    <dbReference type="NCBI Taxonomy" id="1178777"/>
    <lineage>
        <taxon>Bacteria</taxon>
        <taxon>Pseudomonadati</taxon>
        <taxon>Pseudomonadota</taxon>
        <taxon>Gammaproteobacteria</taxon>
        <taxon>Oceanospirillales</taxon>
        <taxon>Halomonadaceae</taxon>
        <taxon>Modicisalibacter</taxon>
    </lineage>
</organism>
<dbReference type="SUPFAM" id="SSF56281">
    <property type="entry name" value="Metallo-hydrolase/oxidoreductase"/>
    <property type="match status" value="1"/>
</dbReference>
<dbReference type="Gene3D" id="3.60.15.10">
    <property type="entry name" value="Ribonuclease Z/Hydroxyacylglutathione hydrolase-like"/>
    <property type="match status" value="1"/>
</dbReference>
<protein>
    <recommendedName>
        <fullName evidence="1">Metallo-beta-lactamase domain-containing protein</fullName>
    </recommendedName>
</protein>
<proteinExistence type="predicted"/>
<dbReference type="Proteomes" id="UP001500074">
    <property type="component" value="Unassembled WGS sequence"/>
</dbReference>
<comment type="caution">
    <text evidence="2">The sequence shown here is derived from an EMBL/GenBank/DDBJ whole genome shotgun (WGS) entry which is preliminary data.</text>
</comment>
<dbReference type="InterPro" id="IPR036866">
    <property type="entry name" value="RibonucZ/Hydroxyglut_hydro"/>
</dbReference>
<evidence type="ECO:0000259" key="1">
    <source>
        <dbReference type="Pfam" id="PF12706"/>
    </source>
</evidence>
<dbReference type="EMBL" id="BAABKI010000002">
    <property type="protein sequence ID" value="GAA5169325.1"/>
    <property type="molecule type" value="Genomic_DNA"/>
</dbReference>
<gene>
    <name evidence="2" type="ORF">GCM10023342_01080</name>
</gene>
<evidence type="ECO:0000313" key="3">
    <source>
        <dbReference type="Proteomes" id="UP001500074"/>
    </source>
</evidence>
<accession>A0ABP9QYQ6</accession>
<dbReference type="InterPro" id="IPR001279">
    <property type="entry name" value="Metallo-B-lactamas"/>
</dbReference>
<name>A0ABP9QYQ6_9GAMM</name>
<sequence length="309" mass="32085">MANEDSPATVKITPLGSQDGEFCRYDRALILEDPNGTRLLYDAGRTVRGGDDPRLGEIDAVLLSHVHGDHLGDVYQPTANAGSCASPDFSVSATPESNTVRIAVAKQATLLVGGEMPGFFENKVAAAGGSEEQVQLLRFGGEAEVAGVKIASVPAVHSNGLGPAFIEGQVGEMLAASGLTAYVGPPGGYVVSFSNGLVVYLSGDTGVTAEQDLVVRQLYGAELAVINIGDTFTTGPSEAAYVIDEMVQPNAVIPSHANEEATRDGELLPDTRTATFAEAVSVPVHLPLSGRTLAFDDQGRCVGGCQGRR</sequence>